<dbReference type="Pfam" id="PF00487">
    <property type="entry name" value="FA_desaturase"/>
    <property type="match status" value="1"/>
</dbReference>
<accession>A0ABR9H7Q7</accession>
<evidence type="ECO:0000313" key="3">
    <source>
        <dbReference type="Proteomes" id="UP000639010"/>
    </source>
</evidence>
<name>A0ABR9H7Q7_9BACT</name>
<comment type="caution">
    <text evidence="2">The sequence shown here is derived from an EMBL/GenBank/DDBJ whole genome shotgun (WGS) entry which is preliminary data.</text>
</comment>
<dbReference type="RefSeq" id="WP_318779655.1">
    <property type="nucleotide sequence ID" value="NZ_JADBGG010000033.1"/>
</dbReference>
<feature type="domain" description="Fatty acid desaturase" evidence="1">
    <location>
        <begin position="13"/>
        <end position="64"/>
    </location>
</feature>
<proteinExistence type="predicted"/>
<keyword evidence="3" id="KW-1185">Reference proteome</keyword>
<dbReference type="EMBL" id="JADBGG010000033">
    <property type="protein sequence ID" value="MBE1426745.1"/>
    <property type="molecule type" value="Genomic_DNA"/>
</dbReference>
<sequence length="98" mass="11712">MHQFEGVYWARRNDWDPVRAAMEGSSFYDLPPVLRWFSGNIGYHHVHHLGPRIPNYRLKECFEAFPALKSRQPLTLRESLACIRLKLWDEERQELLAF</sequence>
<reference evidence="2 3" key="1">
    <citation type="submission" date="2020-10" db="EMBL/GenBank/DDBJ databases">
        <title>Genomic Encyclopedia of Type Strains, Phase IV (KMG-IV): sequencing the most valuable type-strain genomes for metagenomic binning, comparative biology and taxonomic classification.</title>
        <authorList>
            <person name="Goeker M."/>
        </authorList>
    </citation>
    <scope>NUCLEOTIDE SEQUENCE [LARGE SCALE GENOMIC DNA]</scope>
    <source>
        <strain evidence="2 3">DSM 4194</strain>
    </source>
</reference>
<dbReference type="Proteomes" id="UP000639010">
    <property type="component" value="Unassembled WGS sequence"/>
</dbReference>
<gene>
    <name evidence="2" type="ORF">H4684_003419</name>
</gene>
<dbReference type="InterPro" id="IPR005804">
    <property type="entry name" value="FA_desaturase_dom"/>
</dbReference>
<evidence type="ECO:0000259" key="1">
    <source>
        <dbReference type="Pfam" id="PF00487"/>
    </source>
</evidence>
<organism evidence="2 3">
    <name type="scientific">Desulfomicrobium macestii</name>
    <dbReference type="NCBI Taxonomy" id="90731"/>
    <lineage>
        <taxon>Bacteria</taxon>
        <taxon>Pseudomonadati</taxon>
        <taxon>Thermodesulfobacteriota</taxon>
        <taxon>Desulfovibrionia</taxon>
        <taxon>Desulfovibrionales</taxon>
        <taxon>Desulfomicrobiaceae</taxon>
        <taxon>Desulfomicrobium</taxon>
    </lineage>
</organism>
<protein>
    <submittedName>
        <fullName evidence="2">Fatty acid desaturase</fullName>
    </submittedName>
</protein>
<evidence type="ECO:0000313" key="2">
    <source>
        <dbReference type="EMBL" id="MBE1426745.1"/>
    </source>
</evidence>